<accession>D0BNM7</accession>
<dbReference type="Proteomes" id="UP000002939">
    <property type="component" value="Unassembled WGS sequence"/>
</dbReference>
<dbReference type="CDD" id="cd01646">
    <property type="entry name" value="RT_Bac_retron_I"/>
    <property type="match status" value="1"/>
</dbReference>
<dbReference type="eggNOG" id="COG3344">
    <property type="taxonomic scope" value="Bacteria"/>
</dbReference>
<keyword evidence="3" id="KW-1185">Reference proteome</keyword>
<dbReference type="InterPro" id="IPR043502">
    <property type="entry name" value="DNA/RNA_pol_sf"/>
</dbReference>
<proteinExistence type="predicted"/>
<sequence>MSELENMYNELFTPEYLIKYGYFSYRKNKDTNSNNDEYFNTETFYKMFNLDVFSIHSIEILEQIMATKSQGTFDFMDKTWTEPIYFNIPKKGLIRRQYKLPNLYSYTVLVKFMCDNKDKFVNEFFDNKLSISKYFDSPKYKYETIERIKSRLLQSGNKQLHLDLANFYHTLYTHSIPWMIMGKENAKSNRGKGFANNLDSLIQACQYGETHGIPTGNVPSRIIAELFMCYFDKALESKGFKYARYVDDFTFVYSLENEKEEFMEQVNLLCREYNLYLNTEKTEIEDFPQNNQRSKSVIFNFFDSHNFTNIDLKKQRNLIYDYIDLCITEESIGNKGALKIIFSGLLRNIIYKGNFTEKEIDDLFLFEEPRTLYSLLEKILDVSIKSPGLTNKFMDLFENLFTNSKLRTKAKKVVQKYFKENQESLKKKILYSKKNNFSQEFYQILLYITQFDINTSSVFRKKDILSLIDNRVDDFSLCLLVVIYIKRKLSLKDLLHKINELLAESNRLFKNRSRFSGKFWFFRYFIYYLIQNDIIKHSEVRKFHKNNNFPISKKRGYKSELNSKYIFRQGNQQNINKFYEELLSRNISLVDCGEKQNFKYF</sequence>
<gene>
    <name evidence="2" type="ORF">HMPREF0446_01562</name>
</gene>
<reference evidence="2" key="2">
    <citation type="submission" date="2011-10" db="EMBL/GenBank/DDBJ databases">
        <title>The Genome Sequence of Granulicatella elegans ATCC 700633.</title>
        <authorList>
            <consortium name="The Broad Institute Genome Sequencing Platform"/>
            <consortium name="The Broad Institute Genome Sequencing Center for Infectious Disease"/>
            <person name="Earl A."/>
            <person name="Ward D."/>
            <person name="Feldgarden M."/>
            <person name="Gevers D."/>
            <person name="Sibley C.D."/>
            <person name="Field T.R."/>
            <person name="Grinwis M."/>
            <person name="Eshaghurshan C.S."/>
            <person name="Surette M.G."/>
            <person name="Young S.K."/>
            <person name="Zeng Q."/>
            <person name="Gargeya S."/>
            <person name="Fitzgerald M."/>
            <person name="Haas B."/>
            <person name="Abouelleil A."/>
            <person name="Alvarado L."/>
            <person name="Arachchi H.M."/>
            <person name="Berlin A."/>
            <person name="Brown A."/>
            <person name="Chapman S.B."/>
            <person name="Chen Z."/>
            <person name="Dunbar C."/>
            <person name="Freedman E."/>
            <person name="Gearin G."/>
            <person name="Goldberg J."/>
            <person name="Griggs A."/>
            <person name="Gujja S."/>
            <person name="Heiman D."/>
            <person name="Howarth C."/>
            <person name="Larson L."/>
            <person name="Lui A."/>
            <person name="MacDonald P.J.P."/>
            <person name="Montmayeur A."/>
            <person name="Murphy C."/>
            <person name="Neiman D."/>
            <person name="Pearson M."/>
            <person name="Priest M."/>
            <person name="Roberts A."/>
            <person name="Saif S."/>
            <person name="Shea T."/>
            <person name="Shenoy N."/>
            <person name="Sisk P."/>
            <person name="Stolte C."/>
            <person name="Sykes S."/>
            <person name="Wortman J."/>
            <person name="Nusbaum C."/>
            <person name="Birren B."/>
        </authorList>
    </citation>
    <scope>NUCLEOTIDE SEQUENCE [LARGE SCALE GENOMIC DNA]</scope>
    <source>
        <strain evidence="2">ATCC 700633</strain>
    </source>
</reference>
<organism evidence="2 3">
    <name type="scientific">Granulicatella elegans ATCC 700633</name>
    <dbReference type="NCBI Taxonomy" id="626369"/>
    <lineage>
        <taxon>Bacteria</taxon>
        <taxon>Bacillati</taxon>
        <taxon>Bacillota</taxon>
        <taxon>Bacilli</taxon>
        <taxon>Lactobacillales</taxon>
        <taxon>Carnobacteriaceae</taxon>
        <taxon>Granulicatella</taxon>
    </lineage>
</organism>
<dbReference type="AlphaFoldDB" id="D0BNM7"/>
<dbReference type="OrthoDB" id="9793236at2"/>
<dbReference type="HOGENOM" id="CLU_453983_0_0_9"/>
<feature type="domain" description="Reverse transcriptase" evidence="1">
    <location>
        <begin position="1"/>
        <end position="312"/>
    </location>
</feature>
<dbReference type="EMBL" id="ACRF02000017">
    <property type="protein sequence ID" value="EEW92370.2"/>
    <property type="molecule type" value="Genomic_DNA"/>
</dbReference>
<dbReference type="RefSeq" id="WP_020991440.1">
    <property type="nucleotide sequence ID" value="NZ_KI391971.1"/>
</dbReference>
<evidence type="ECO:0000313" key="2">
    <source>
        <dbReference type="EMBL" id="EEW92370.2"/>
    </source>
</evidence>
<evidence type="ECO:0000313" key="3">
    <source>
        <dbReference type="Proteomes" id="UP000002939"/>
    </source>
</evidence>
<dbReference type="Pfam" id="PF00078">
    <property type="entry name" value="RVT_1"/>
    <property type="match status" value="1"/>
</dbReference>
<protein>
    <recommendedName>
        <fullName evidence="1">Reverse transcriptase domain-containing protein</fullName>
    </recommendedName>
</protein>
<evidence type="ECO:0000259" key="1">
    <source>
        <dbReference type="PROSITE" id="PS50878"/>
    </source>
</evidence>
<name>D0BNM7_9LACT</name>
<comment type="caution">
    <text evidence="2">The sequence shown here is derived from an EMBL/GenBank/DDBJ whole genome shotgun (WGS) entry which is preliminary data.</text>
</comment>
<dbReference type="InterPro" id="IPR000477">
    <property type="entry name" value="RT_dom"/>
</dbReference>
<dbReference type="PROSITE" id="PS50878">
    <property type="entry name" value="RT_POL"/>
    <property type="match status" value="1"/>
</dbReference>
<dbReference type="SUPFAM" id="SSF56672">
    <property type="entry name" value="DNA/RNA polymerases"/>
    <property type="match status" value="1"/>
</dbReference>
<reference evidence="2" key="1">
    <citation type="submission" date="2009-09" db="EMBL/GenBank/DDBJ databases">
        <authorList>
            <consortium name="The Broad Institute Genome Sequencing Platform"/>
            <person name="Ward D."/>
            <person name="Feldgarden M."/>
            <person name="Earl A."/>
            <person name="Young S.K."/>
            <person name="Zeng Q."/>
            <person name="Koehrsen M."/>
            <person name="Alvarado L."/>
            <person name="Berlin A."/>
            <person name="Bochicchio J."/>
            <person name="Borenstein D."/>
            <person name="Chapman S.B."/>
            <person name="Chen Z."/>
            <person name="Engels R."/>
            <person name="Freedman E."/>
            <person name="Gellesch M."/>
            <person name="Goldberg J."/>
            <person name="Griggs A."/>
            <person name="Gujja S."/>
            <person name="Heilman E."/>
            <person name="Heiman D."/>
            <person name="Hepburn T."/>
            <person name="Howarth C."/>
            <person name="Jen D."/>
            <person name="Larson L."/>
            <person name="Lewis B."/>
            <person name="Mehta T."/>
            <person name="Park D."/>
            <person name="Pearson M."/>
            <person name="Roberts A."/>
            <person name="Saif S."/>
            <person name="Shea T."/>
            <person name="Shenoy N."/>
            <person name="Sisk P."/>
            <person name="Stolte C."/>
            <person name="Sykes S."/>
            <person name="Thomson T."/>
            <person name="Walk T."/>
            <person name="White J."/>
            <person name="Yandava C."/>
            <person name="Sibley C.D."/>
            <person name="Field T.R."/>
            <person name="Grinwis M."/>
            <person name="Eshaghurshan C.S."/>
            <person name="Surette M.G."/>
            <person name="Haas B."/>
            <person name="Nusbaum C."/>
            <person name="Birren B."/>
        </authorList>
    </citation>
    <scope>NUCLEOTIDE SEQUENCE [LARGE SCALE GENOMIC DNA]</scope>
    <source>
        <strain evidence="2">ATCC 700633</strain>
    </source>
</reference>